<keyword evidence="2" id="KW-1185">Reference proteome</keyword>
<organism evidence="1 2">
    <name type="scientific">Rhodococcus sacchari</name>
    <dbReference type="NCBI Taxonomy" id="2962047"/>
    <lineage>
        <taxon>Bacteria</taxon>
        <taxon>Bacillati</taxon>
        <taxon>Actinomycetota</taxon>
        <taxon>Actinomycetes</taxon>
        <taxon>Mycobacteriales</taxon>
        <taxon>Nocardiaceae</taxon>
        <taxon>Rhodococcus</taxon>
    </lineage>
</organism>
<protein>
    <submittedName>
        <fullName evidence="1">DUF108 domain-containing protein</fullName>
    </submittedName>
</protein>
<reference evidence="1" key="1">
    <citation type="submission" date="2022-10" db="EMBL/GenBank/DDBJ databases">
        <title>Rhodococcus ferula Z13 complete genome.</title>
        <authorList>
            <person name="Long X."/>
            <person name="Zang M."/>
        </authorList>
    </citation>
    <scope>NUCLEOTIDE SEQUENCE</scope>
    <source>
        <strain evidence="1">Z13</strain>
    </source>
</reference>
<accession>A0ACD4DEL9</accession>
<evidence type="ECO:0000313" key="2">
    <source>
        <dbReference type="Proteomes" id="UP001156484"/>
    </source>
</evidence>
<evidence type="ECO:0000313" key="1">
    <source>
        <dbReference type="EMBL" id="UYP18474.1"/>
    </source>
</evidence>
<gene>
    <name evidence="1" type="ORF">OED52_17725</name>
</gene>
<sequence>MTNGLSLSSVLPTPAKDVAVCVVGAGAIGHAVADAIRHDEVPGVHLTAVLCSRSTVAETEHALEASDLVVEAATVAAARELIPHVTRLGKDVVVCSAGVFAECADPEVLVDGPGRVLLPTGALGGFDILAAAARAGTADARLRHTTIKRPTALGVEEALTAPREVFRGSAREAALRFPKTSNSSVTLALATLGLDRVEVVVVADPAATETRHVLEWTSPVGRYELSFTNAVDPSSGGRTSAVTALSVLEVLAALARGVGPGVVVVEPAG</sequence>
<proteinExistence type="predicted"/>
<name>A0ACD4DEL9_9NOCA</name>
<dbReference type="Proteomes" id="UP001156484">
    <property type="component" value="Chromosome"/>
</dbReference>
<dbReference type="EMBL" id="CP107551">
    <property type="protein sequence ID" value="UYP18474.1"/>
    <property type="molecule type" value="Genomic_DNA"/>
</dbReference>